<accession>A0AA38RGG7</accession>
<dbReference type="PANTHER" id="PTHR11365:SF26">
    <property type="entry name" value="5-OXOPROLINASE"/>
    <property type="match status" value="1"/>
</dbReference>
<dbReference type="InterPro" id="IPR002821">
    <property type="entry name" value="Hydantoinase_A"/>
</dbReference>
<dbReference type="PANTHER" id="PTHR11365">
    <property type="entry name" value="5-OXOPROLINASE RELATED"/>
    <property type="match status" value="1"/>
</dbReference>
<dbReference type="GO" id="GO:0006749">
    <property type="term" value="P:glutathione metabolic process"/>
    <property type="evidence" value="ECO:0007669"/>
    <property type="project" value="TreeGrafter"/>
</dbReference>
<evidence type="ECO:0000259" key="3">
    <source>
        <dbReference type="Pfam" id="PF02538"/>
    </source>
</evidence>
<dbReference type="InterPro" id="IPR003692">
    <property type="entry name" value="Hydantoinase_B"/>
</dbReference>
<dbReference type="InterPro" id="IPR008040">
    <property type="entry name" value="Hydant_A_N"/>
</dbReference>
<gene>
    <name evidence="5" type="ORF">NKR23_g9754</name>
</gene>
<reference evidence="5" key="1">
    <citation type="submission" date="2022-07" db="EMBL/GenBank/DDBJ databases">
        <title>Fungi with potential for degradation of polypropylene.</title>
        <authorList>
            <person name="Gostincar C."/>
        </authorList>
    </citation>
    <scope>NUCLEOTIDE SEQUENCE</scope>
    <source>
        <strain evidence="5">EXF-13308</strain>
    </source>
</reference>
<organism evidence="5 6">
    <name type="scientific">Pleurostoma richardsiae</name>
    <dbReference type="NCBI Taxonomy" id="41990"/>
    <lineage>
        <taxon>Eukaryota</taxon>
        <taxon>Fungi</taxon>
        <taxon>Dikarya</taxon>
        <taxon>Ascomycota</taxon>
        <taxon>Pezizomycotina</taxon>
        <taxon>Sordariomycetes</taxon>
        <taxon>Sordariomycetidae</taxon>
        <taxon>Calosphaeriales</taxon>
        <taxon>Pleurostomataceae</taxon>
        <taxon>Pleurostoma</taxon>
    </lineage>
</organism>
<dbReference type="GO" id="GO:0005829">
    <property type="term" value="C:cytosol"/>
    <property type="evidence" value="ECO:0007669"/>
    <property type="project" value="TreeGrafter"/>
</dbReference>
<dbReference type="Pfam" id="PF01968">
    <property type="entry name" value="Hydantoinase_A"/>
    <property type="match status" value="1"/>
</dbReference>
<evidence type="ECO:0000313" key="6">
    <source>
        <dbReference type="Proteomes" id="UP001174694"/>
    </source>
</evidence>
<sequence length="1328" mass="144068">MAPHRIETLEDNPKSIKIAIDRGGTFTDVWASVPGRPDIILKLLSVDPGNYADAPSEGIRRILEEATGKSIPRSAPLPKDNIHSIRMGTTVATNALLERKGTRHALVVTKGFRDLIEIGNQARPRLFDLEIRKPERLYDEVVEIDERVTIEEFTEDPNPPKEPKNEIPGILAKGSTGDMLRIVKPFDVEEAKAKLSKLKEKGIDALAICFTHSYIYSKHEEMMAKVAAEMGFRHVSLSSAVGPKMIRMLARGSSASADAYLTPEIKAYVDTFAQGFEGGNLDGVKCEFMQSDGGLVKHDAFSGLRGILSGPAGGVVGFARTSYDGKTPLVGFDMGGTSTDVSRFGGSFDHVFETTTAGIVIQSPQLDINTVAAGGGSILFWKNGLFQAGPQSAGAHPGPASYRKGGPLTVTDANLFLGRLIPKYFPSIFGPTEDMPLDTEIVAEKFRALTETINADSNKSMTPEEVASGFIDVANESMSRPIRAITEARGYETGAHNLAVFGGAGGQHACELAKQLGIKRIIVHKLSSILSAYGMALAEVVQEAQEPSSEKYSSDSLPRLREIHKVLKAKVKEGLLQQGIEEKDINYEPYLHMRYRGTETQLMILEPEDGDYRAAFEREHLRELSFIFPPDREVLVDDVRVRGIGASGETLRDSDVLVQEMDAMPTFTEAKRTDAVETAKVYFATTGYTMTPVYLLDDLNLGTIVSGPAVIIDKTQTIVLVPDATASILTSHVIIDLADQKAAAVGVAEPQVVDPIKLSVFGHRFMGIAEQMGRTLQRTSLSLNIKERLDYSCAIFGPDGELVANAPHVPVHLGSMSYAVKYQQEIHGNSLKPGDVLVSNHPEAGGTHLPDITVITPVFDKTGENICFFTASRGHHSDIGGLGGTSMNPASTTLWHEGAAIKSFFLVRDNKFDEEGVREILRKPGDYPGCASARRPAENISDLHAQIAANNKGRILIQALMEEYGQPVVQFYMGQIQKNAELSVREYLKTVRQQFGPGVLLKAEEYMDNGSIMRVTVDIDESGFGTFDFTGTTCEMNSNMNAPPAITYSALIYTLRLLIGSDIPLNQGCLAPTKIVIPKKTFLNPSPNRAVCAGNTQTSQRLVDLLLKAFRAAAASQGDMNCFGFFGRAGPIVPGQPLPRLVYQYGETMAGGSGAGPGWHGASGVQVHMTNTRTTDVEVIEKRFPVIIREFSIREGSGGRGKWNGGCGIVRDVECRVPLMFSLVTERRVHRPYGMCGGEPGQPGANYWVQKGEDGDYTWLNIGPRGQIDMAAGDRCVIHTPGGGAWGSLEDDSTENGYGNLSGKEHELGFTARATGSYYAHVATQEDA</sequence>
<comment type="caution">
    <text evidence="5">The sequence shown here is derived from an EMBL/GenBank/DDBJ whole genome shotgun (WGS) entry which is preliminary data.</text>
</comment>
<evidence type="ECO:0000313" key="5">
    <source>
        <dbReference type="EMBL" id="KAJ9136554.1"/>
    </source>
</evidence>
<dbReference type="EMBL" id="JANBVO010000039">
    <property type="protein sequence ID" value="KAJ9136554.1"/>
    <property type="molecule type" value="Genomic_DNA"/>
</dbReference>
<dbReference type="GO" id="GO:0017168">
    <property type="term" value="F:5-oxoprolinase (ATP-hydrolyzing) activity"/>
    <property type="evidence" value="ECO:0007669"/>
    <property type="project" value="TreeGrafter"/>
</dbReference>
<dbReference type="InterPro" id="IPR045079">
    <property type="entry name" value="Oxoprolinase-like"/>
</dbReference>
<keyword evidence="6" id="KW-1185">Reference proteome</keyword>
<proteinExistence type="inferred from homology"/>
<dbReference type="Pfam" id="PF02538">
    <property type="entry name" value="Hydantoinase_B"/>
    <property type="match status" value="1"/>
</dbReference>
<feature type="domain" description="Hydantoinase B/oxoprolinase" evidence="3">
    <location>
        <begin position="754"/>
        <end position="1288"/>
    </location>
</feature>
<name>A0AA38RGG7_9PEZI</name>
<evidence type="ECO:0000256" key="1">
    <source>
        <dbReference type="ARBA" id="ARBA00010403"/>
    </source>
</evidence>
<feature type="domain" description="Hydantoinase A/oxoprolinase" evidence="2">
    <location>
        <begin position="251"/>
        <end position="543"/>
    </location>
</feature>
<evidence type="ECO:0000259" key="2">
    <source>
        <dbReference type="Pfam" id="PF01968"/>
    </source>
</evidence>
<protein>
    <submittedName>
        <fullName evidence="5">Hydantoinase B/oxoprolinase</fullName>
    </submittedName>
</protein>
<dbReference type="Pfam" id="PF05378">
    <property type="entry name" value="Hydant_A_N"/>
    <property type="match status" value="1"/>
</dbReference>
<feature type="domain" description="Hydantoinase/oxoprolinase N-terminal" evidence="4">
    <location>
        <begin position="17"/>
        <end position="230"/>
    </location>
</feature>
<evidence type="ECO:0000259" key="4">
    <source>
        <dbReference type="Pfam" id="PF05378"/>
    </source>
</evidence>
<dbReference type="Proteomes" id="UP001174694">
    <property type="component" value="Unassembled WGS sequence"/>
</dbReference>
<comment type="similarity">
    <text evidence="1">Belongs to the oxoprolinase family.</text>
</comment>